<dbReference type="KEGG" id="fbe:FF125_05660"/>
<evidence type="ECO:0000313" key="3">
    <source>
        <dbReference type="EMBL" id="QCX37943.1"/>
    </source>
</evidence>
<reference evidence="3 4" key="1">
    <citation type="submission" date="2019-05" db="EMBL/GenBank/DDBJ databases">
        <title>Algicella ahnfeltiae gen. nov., sp. nov., a novel marine bacterium of the family Flavobacteriaceae isolated from a red alga.</title>
        <authorList>
            <person name="Nedashkovskaya O.I."/>
            <person name="Kukhlevskiy A.D."/>
            <person name="Kim S.-G."/>
            <person name="Zhukova N.V."/>
            <person name="Mikhailov V.V."/>
        </authorList>
    </citation>
    <scope>NUCLEOTIDE SEQUENCE [LARGE SCALE GENOMIC DNA]</scope>
    <source>
        <strain evidence="3 4">10Alg115</strain>
    </source>
</reference>
<evidence type="ECO:0000256" key="2">
    <source>
        <dbReference type="SAM" id="SignalP"/>
    </source>
</evidence>
<dbReference type="Proteomes" id="UP000306229">
    <property type="component" value="Chromosome"/>
</dbReference>
<dbReference type="EMBL" id="CP040749">
    <property type="protein sequence ID" value="QCX37943.1"/>
    <property type="molecule type" value="Genomic_DNA"/>
</dbReference>
<proteinExistence type="predicted"/>
<sequence>MKTFKNILAILIVSVAFYSCDADATLDDVEQAELTEFNHDLSVDADDEALDTGDQGNEQDEREEEEDLVGGN</sequence>
<keyword evidence="4" id="KW-1185">Reference proteome</keyword>
<accession>A0A5B7TRY4</accession>
<feature type="chain" id="PRO_5022824681" description="Secreted protein" evidence="2">
    <location>
        <begin position="25"/>
        <end position="72"/>
    </location>
</feature>
<protein>
    <recommendedName>
        <fullName evidence="5">Secreted protein</fullName>
    </recommendedName>
</protein>
<evidence type="ECO:0000313" key="4">
    <source>
        <dbReference type="Proteomes" id="UP000306229"/>
    </source>
</evidence>
<dbReference type="PROSITE" id="PS51257">
    <property type="entry name" value="PROKAR_LIPOPROTEIN"/>
    <property type="match status" value="1"/>
</dbReference>
<feature type="signal peptide" evidence="2">
    <location>
        <begin position="1"/>
        <end position="24"/>
    </location>
</feature>
<dbReference type="OrthoDB" id="1164872at2"/>
<gene>
    <name evidence="3" type="ORF">FF125_05660</name>
</gene>
<feature type="region of interest" description="Disordered" evidence="1">
    <location>
        <begin position="38"/>
        <end position="72"/>
    </location>
</feature>
<dbReference type="AlphaFoldDB" id="A0A5B7TRY4"/>
<evidence type="ECO:0008006" key="5">
    <source>
        <dbReference type="Google" id="ProtNLM"/>
    </source>
</evidence>
<evidence type="ECO:0000256" key="1">
    <source>
        <dbReference type="SAM" id="MobiDB-lite"/>
    </source>
</evidence>
<name>A0A5B7TRY4_9FLAO</name>
<feature type="compositionally biased region" description="Acidic residues" evidence="1">
    <location>
        <begin position="43"/>
        <end position="72"/>
    </location>
</feature>
<dbReference type="RefSeq" id="WP_138948857.1">
    <property type="nucleotide sequence ID" value="NZ_CP040749.1"/>
</dbReference>
<keyword evidence="2" id="KW-0732">Signal</keyword>
<organism evidence="3 4">
    <name type="scientific">Aureibaculum algae</name>
    <dbReference type="NCBI Taxonomy" id="2584122"/>
    <lineage>
        <taxon>Bacteria</taxon>
        <taxon>Pseudomonadati</taxon>
        <taxon>Bacteroidota</taxon>
        <taxon>Flavobacteriia</taxon>
        <taxon>Flavobacteriales</taxon>
        <taxon>Flavobacteriaceae</taxon>
        <taxon>Aureibaculum</taxon>
    </lineage>
</organism>